<dbReference type="SUPFAM" id="SSF81324">
    <property type="entry name" value="Voltage-gated potassium channels"/>
    <property type="match status" value="4"/>
</dbReference>
<feature type="transmembrane region" description="Helical" evidence="11">
    <location>
        <begin position="921"/>
        <end position="948"/>
    </location>
</feature>
<dbReference type="Pfam" id="PF00520">
    <property type="entry name" value="Ion_trans"/>
    <property type="match status" value="3"/>
</dbReference>
<dbReference type="GO" id="GO:0044877">
    <property type="term" value="F:protein-containing complex binding"/>
    <property type="evidence" value="ECO:0007669"/>
    <property type="project" value="TreeGrafter"/>
</dbReference>
<feature type="domain" description="Cyclic nucleotide-binding" evidence="12">
    <location>
        <begin position="521"/>
        <end position="585"/>
    </location>
</feature>
<dbReference type="Gene3D" id="1.10.287.630">
    <property type="entry name" value="Helix hairpin bin"/>
    <property type="match status" value="4"/>
</dbReference>
<name>K3WFC6_GLOUD</name>
<dbReference type="EnsemblProtists" id="PYU1_T003667">
    <property type="protein sequence ID" value="PYU1_T003667"/>
    <property type="gene ID" value="PYU1_G003657"/>
</dbReference>
<dbReference type="VEuPathDB" id="FungiDB:PYU1_G003657"/>
<feature type="transmembrane region" description="Helical" evidence="11">
    <location>
        <begin position="281"/>
        <end position="303"/>
    </location>
</feature>
<feature type="transmembrane region" description="Helical" evidence="11">
    <location>
        <begin position="385"/>
        <end position="409"/>
    </location>
</feature>
<dbReference type="SMART" id="SM00100">
    <property type="entry name" value="cNMP"/>
    <property type="match status" value="4"/>
</dbReference>
<dbReference type="HOGENOM" id="CLU_000527_0_0_1"/>
<dbReference type="PANTHER" id="PTHR45638">
    <property type="entry name" value="CYCLIC NUCLEOTIDE-GATED CATION CHANNEL SUBUNIT A"/>
    <property type="match status" value="1"/>
</dbReference>
<dbReference type="GO" id="GO:0016020">
    <property type="term" value="C:membrane"/>
    <property type="evidence" value="ECO:0007669"/>
    <property type="project" value="UniProtKB-SubCell"/>
</dbReference>
<feature type="domain" description="Cyclic nucleotide-binding" evidence="12">
    <location>
        <begin position="1512"/>
        <end position="1613"/>
    </location>
</feature>
<evidence type="ECO:0000256" key="1">
    <source>
        <dbReference type="ARBA" id="ARBA00004141"/>
    </source>
</evidence>
<keyword evidence="5" id="KW-0406">Ion transport</keyword>
<dbReference type="CDD" id="cd00038">
    <property type="entry name" value="CAP_ED"/>
    <property type="match status" value="4"/>
</dbReference>
<feature type="transmembrane region" description="Helical" evidence="11">
    <location>
        <begin position="2157"/>
        <end position="2175"/>
    </location>
</feature>
<evidence type="ECO:0000313" key="13">
    <source>
        <dbReference type="EnsemblProtists" id="PYU1_T003667"/>
    </source>
</evidence>
<feature type="domain" description="Cyclic nucleotide-binding" evidence="12">
    <location>
        <begin position="2503"/>
        <end position="2617"/>
    </location>
</feature>
<reference evidence="14" key="2">
    <citation type="submission" date="2010-04" db="EMBL/GenBank/DDBJ databases">
        <authorList>
            <person name="Buell R."/>
            <person name="Hamilton J."/>
            <person name="Hostetler J."/>
        </authorList>
    </citation>
    <scope>NUCLEOTIDE SEQUENCE [LARGE SCALE GENOMIC DNA]</scope>
    <source>
        <strain evidence="14">DAOM:BR144</strain>
    </source>
</reference>
<keyword evidence="14" id="KW-1185">Reference proteome</keyword>
<dbReference type="Proteomes" id="UP000019132">
    <property type="component" value="Unassembled WGS sequence"/>
</dbReference>
<keyword evidence="2" id="KW-0813">Transport</keyword>
<sequence>MGVDPSTRSPRDFTTHASQLDDGMLPQTPLAKIKALKRAFTATLTQNQKQRRRILFLLMVALELAYIFVSVPLRAGLFFDPYATTDTSSSDAAAASTSKHRSEWTQSLTVFTTLDVLCDMAGVASVYEIFNARRRALAARAVNATSGHIASRHQRDRGNTGNNNARLGTTRSQGRRNRVTMTLMNTIRTSLQVAWSLNTILPPGYGHSHHSHEIHRPLTLELISTIPVELLAFALGPNALHMLRWLKLVRLYRIPGCIRELKQIYASSKAIQVMEYTANAILIRTVMFGLGITHWLACIYMIIANLECGVDYQRCSKGVAVAMGRPVVMNNPGDDEHHYTCWGIEDQLVGASNGRKYGRAIYWASRTMVTVGYYDVAAVTDVETLYVIIAQIIGAIFSTRVIATCLFIFRYRGFRKQEFMAHVDNAKEYMRMRRFPDDVREGVLSYYKNVWATHQGLHQGKIVERLPEHLRVSVMGVLKVQRIQSVSFLAKESVEFVNTLALQLVLCVYSPKDWIIEKVSDGMYFVLRGNVILESSNFAQPRFVKPGDHFAEASLLYSGKGGERARAQTFCELYKLAQQAFYKTLVTFYRSNAAAHMERMQSMQTRHDQQEQKMKRMLGRVAENFQANDGSMINVDAHNLKGGKKKRFFHDWRLPGSTFRKWWEHGRMLFLIFVAYEVPFFIVFDSASFPFGVVSKYNVQSITSIFVELFFVMDFVFRGRCFAYIDSLAMIPVHDPTYIFQAYKENGMWLDLLSILPVPLITEFSRTSEELTYEPYFRIVRLVRLRYFFQVMQDLAHYRGMSSKVQTTLTLLLCVTFTLHVSGCTWFLMSRFSYDADKFAPIEASITRDGCLKMATLYGNCSWAIYDAYGQIGAKFVVQDHGSIYTGKFAYLRSLYWSIVSLTTVGYGDIVAFSTYESYFAAMWVFVGAIINYGVIGAMSNVISNLTASSHHHMEKMNHANLVLAHFRISEHLRSQIRRYYHQQFYVQKVTSEVNLLEHLPHQLRHRISLILHSESVQKVPLFLEMNNERLLNDLTGLFRRRLYQRGDSFFPENNMCDEMYVVVSGRVNVFSKRVPSIPVGALSDGDCYGICELLLQKNFTTTLVAVTIVEVSVITQSAFLTTIERRFPNEVQTLRMRALQDHIFDTLSLEAIIENFKARPNLSKYTEDCASMFQERDDSAHYNQKMRLRFYWDLLAFALHIYNAFQITFRICFLHHPSHKIYLAFVLVDFLTDFVLFADIYLKLYFFECESGFTNVFTRAEKDRHYVEHSLKQDLLSCLPLYYVGSNFFVMSLCRLPRLLQAKHVPGAMDSLIMRIQQRFSSGNIAGYLSPLKPILILVFAAHFAGCGFYLISETDHNVNTWIHHDHVVHQEHESTGVLYLRSFYWAITTLTLVGSKEMTPLGIPGTLWATATCLCCTFVFGHIVDELSELVLELDKAKKEHKEREASFEEYAKDHNLPISIRTRVLHFLKFQHAYLRGKDIYETFHDLPPNLRVQLMLDLHGKTIHNLCIAPFLNQSQINGLAVRLKSELFIPGDSIIVEGDLGHKLYLVKFGAAMVVWKATGTAVATLSAGSLFGEVAFFLRGQRRIASVQATTCCELLLLDRKSWEGLMNSSPPDEAEATETALINWVRDCLKGYNIMTVEIVKDIKFGGDAPATIEEMHKHGEMSTIGRQIRAVQARGGSNDGSGSSSRSGAHQRHSESTIHEKKVRQLLKKGNHHHNQYKEGSRDASSPWNLLRAGTSSILERLRGSYATAFNIVRVYAGAESDTPLPTNNLSSPTVADIVDDSHESSFLHGTTVIKAKRSNARKQHERRTGGTEYLARVAQSLPFLKSASFKNGTAVQLNPVSSSMREYYCDDQLIEMEDECWRRYKVSIFMSDTYARRSIKKSSGGSGASAATDSFKQPSSASDQVLKLVQGNGVRVSRKTLTGASLFGASNTRRNATRDSVTTDGMRFLANYETRNGKRGNALKGEAGGHSGSNDVDPMRTMHRGNTTYGRNSISLLGSGKAVISETARKRRKRVLKRSQSLPLFDRHFAHMILEELRESNSKDSDTTKLDLGFELLQRCRQPEFTFLYKLYTAWQEKKSNARQNVFAHHYPNKTLHFGLDGMSMRGGGRDSLIFGGGHGLGGATSDSVTNQNRAEEFLKLLSRVYRLWEFVVVIVAMFYACSIPYLLCFASETETIEPNTTLGRWVWFVSCVDLFCLVDLVLKYTTFKGVQQMIAGGEDMLRDDALTMSKFPLHVLLEVFAALPLDFLLFLPRLSHLTHYRWYYTSVFQLNKISRIYESIEASERLAQFLSTDLNLPLDDSSLRFIRSIFGYFLSGHWIACLWYRTSLKAHEIYHYSWLTTNKMLAVDMFTSLHDITQWRKYVRSLHFAAESITTVFYGDIASMNVLETVVEIGVILCSILIYGTLVGAHGERIQAHYRHCMLFEQNLTELYHFLTHNNVPRDIRQRLKLYYTNTWLKYHGSDDLEGITGLSTLLIEDIAQYTLRTFAARVSILKSCDECFLRSLLTCLKHVICSANEAVVRKGDVDRSMYFIAGGKILVKGTGFELVKEEGDFFGELSLLYGIPRSATCVSLGVSLLYVLEWETYETLLRDYPEYREQNRREWVIVSTVLKTGESRFRSLINIVARMETTNWVRIDEIIKKAKSLK</sequence>
<dbReference type="InterPro" id="IPR014710">
    <property type="entry name" value="RmlC-like_jellyroll"/>
</dbReference>
<dbReference type="InterPro" id="IPR018490">
    <property type="entry name" value="cNMP-bd_dom_sf"/>
</dbReference>
<organism evidence="13 14">
    <name type="scientific">Globisporangium ultimum (strain ATCC 200006 / CBS 805.95 / DAOM BR144)</name>
    <name type="common">Pythium ultimum</name>
    <dbReference type="NCBI Taxonomy" id="431595"/>
    <lineage>
        <taxon>Eukaryota</taxon>
        <taxon>Sar</taxon>
        <taxon>Stramenopiles</taxon>
        <taxon>Oomycota</taxon>
        <taxon>Peronosporomycetes</taxon>
        <taxon>Pythiales</taxon>
        <taxon>Pythiaceae</taxon>
        <taxon>Globisporangium</taxon>
    </lineage>
</organism>
<reference evidence="14" key="1">
    <citation type="journal article" date="2010" name="Genome Biol.">
        <title>Genome sequence of the necrotrophic plant pathogen Pythium ultimum reveals original pathogenicity mechanisms and effector repertoire.</title>
        <authorList>
            <person name="Levesque C.A."/>
            <person name="Brouwer H."/>
            <person name="Cano L."/>
            <person name="Hamilton J.P."/>
            <person name="Holt C."/>
            <person name="Huitema E."/>
            <person name="Raffaele S."/>
            <person name="Robideau G.P."/>
            <person name="Thines M."/>
            <person name="Win J."/>
            <person name="Zerillo M.M."/>
            <person name="Beakes G.W."/>
            <person name="Boore J.L."/>
            <person name="Busam D."/>
            <person name="Dumas B."/>
            <person name="Ferriera S."/>
            <person name="Fuerstenberg S.I."/>
            <person name="Gachon C.M."/>
            <person name="Gaulin E."/>
            <person name="Govers F."/>
            <person name="Grenville-Briggs L."/>
            <person name="Horner N."/>
            <person name="Hostetler J."/>
            <person name="Jiang R.H."/>
            <person name="Johnson J."/>
            <person name="Krajaejun T."/>
            <person name="Lin H."/>
            <person name="Meijer H.J."/>
            <person name="Moore B."/>
            <person name="Morris P."/>
            <person name="Phuntmart V."/>
            <person name="Puiu D."/>
            <person name="Shetty J."/>
            <person name="Stajich J.E."/>
            <person name="Tripathy S."/>
            <person name="Wawra S."/>
            <person name="van West P."/>
            <person name="Whitty B.R."/>
            <person name="Coutinho P.M."/>
            <person name="Henrissat B."/>
            <person name="Martin F."/>
            <person name="Thomas P.D."/>
            <person name="Tyler B.M."/>
            <person name="De Vries R.P."/>
            <person name="Kamoun S."/>
            <person name="Yandell M."/>
            <person name="Tisserat N."/>
            <person name="Buell C.R."/>
        </authorList>
    </citation>
    <scope>NUCLEOTIDE SEQUENCE</scope>
    <source>
        <strain evidence="14">DAOM:BR144</strain>
    </source>
</reference>
<keyword evidence="6 11" id="KW-0472">Membrane</keyword>
<dbReference type="PROSITE" id="PS50042">
    <property type="entry name" value="CNMP_BINDING_3"/>
    <property type="match status" value="4"/>
</dbReference>
<accession>K3WFC6</accession>
<evidence type="ECO:0000259" key="12">
    <source>
        <dbReference type="PROSITE" id="PS50042"/>
    </source>
</evidence>
<dbReference type="EMBL" id="GL376638">
    <property type="status" value="NOT_ANNOTATED_CDS"/>
    <property type="molecule type" value="Genomic_DNA"/>
</dbReference>
<comment type="subcellular location">
    <subcellularLocation>
        <location evidence="1">Membrane</location>
        <topology evidence="1">Multi-pass membrane protein</topology>
    </subcellularLocation>
</comment>
<dbReference type="STRING" id="431595.K3WFC6"/>
<dbReference type="InterPro" id="IPR005821">
    <property type="entry name" value="Ion_trans_dom"/>
</dbReference>
<evidence type="ECO:0000256" key="4">
    <source>
        <dbReference type="ARBA" id="ARBA00022989"/>
    </source>
</evidence>
<feature type="compositionally biased region" description="Polar residues" evidence="10">
    <location>
        <begin position="159"/>
        <end position="172"/>
    </location>
</feature>
<evidence type="ECO:0000313" key="14">
    <source>
        <dbReference type="Proteomes" id="UP000019132"/>
    </source>
</evidence>
<dbReference type="OMA" id="FPAEMES"/>
<dbReference type="eggNOG" id="KOG0500">
    <property type="taxonomic scope" value="Eukaryota"/>
</dbReference>
<dbReference type="PROSITE" id="PS00888">
    <property type="entry name" value="CNMP_BINDING_1"/>
    <property type="match status" value="1"/>
</dbReference>
<dbReference type="GO" id="GO:0005221">
    <property type="term" value="F:intracellularly cyclic nucleotide-activated monoatomic cation channel activity"/>
    <property type="evidence" value="ECO:0007669"/>
    <property type="project" value="InterPro"/>
</dbReference>
<proteinExistence type="predicted"/>
<keyword evidence="7" id="KW-1071">Ligand-gated ion channel</keyword>
<feature type="coiled-coil region" evidence="9">
    <location>
        <begin position="1426"/>
        <end position="1456"/>
    </location>
</feature>
<feature type="coiled-coil region" evidence="9">
    <location>
        <begin position="593"/>
        <end position="620"/>
    </location>
</feature>
<feature type="region of interest" description="Disordered" evidence="10">
    <location>
        <begin position="148"/>
        <end position="172"/>
    </location>
</feature>
<keyword evidence="4 11" id="KW-1133">Transmembrane helix</keyword>
<reference evidence="13" key="3">
    <citation type="submission" date="2015-02" db="UniProtKB">
        <authorList>
            <consortium name="EnsemblProtists"/>
        </authorList>
    </citation>
    <scope>IDENTIFICATION</scope>
    <source>
        <strain evidence="13">DAOM BR144</strain>
    </source>
</reference>
<feature type="region of interest" description="Disordered" evidence="10">
    <location>
        <begin position="1680"/>
        <end position="1708"/>
    </location>
</feature>
<feature type="transmembrane region" description="Helical" evidence="11">
    <location>
        <begin position="1191"/>
        <end position="1210"/>
    </location>
</feature>
<feature type="transmembrane region" description="Helical" evidence="11">
    <location>
        <begin position="1222"/>
        <end position="1243"/>
    </location>
</feature>
<feature type="transmembrane region" description="Helical" evidence="11">
    <location>
        <begin position="2195"/>
        <end position="2212"/>
    </location>
</feature>
<feature type="domain" description="Cyclic nucleotide-binding" evidence="12">
    <location>
        <begin position="1023"/>
        <end position="1124"/>
    </location>
</feature>
<dbReference type="eggNOG" id="KOG0498">
    <property type="taxonomic scope" value="Eukaryota"/>
</dbReference>
<keyword evidence="9" id="KW-0175">Coiled coil</keyword>
<feature type="transmembrane region" description="Helical" evidence="11">
    <location>
        <begin position="108"/>
        <end position="130"/>
    </location>
</feature>
<dbReference type="InterPro" id="IPR018488">
    <property type="entry name" value="cNMP-bd_CS"/>
</dbReference>
<keyword evidence="3 11" id="KW-0812">Transmembrane</keyword>
<dbReference type="SUPFAM" id="SSF51206">
    <property type="entry name" value="cAMP-binding domain-like"/>
    <property type="match status" value="4"/>
</dbReference>
<evidence type="ECO:0000256" key="5">
    <source>
        <dbReference type="ARBA" id="ARBA00023065"/>
    </source>
</evidence>
<evidence type="ECO:0000256" key="2">
    <source>
        <dbReference type="ARBA" id="ARBA00022448"/>
    </source>
</evidence>
<evidence type="ECO:0000256" key="10">
    <source>
        <dbReference type="SAM" id="MobiDB-lite"/>
    </source>
</evidence>
<dbReference type="InParanoid" id="K3WFC6"/>
<dbReference type="Gene3D" id="1.10.287.70">
    <property type="match status" value="4"/>
</dbReference>
<evidence type="ECO:0000256" key="7">
    <source>
        <dbReference type="ARBA" id="ARBA00023286"/>
    </source>
</evidence>
<evidence type="ECO:0000256" key="11">
    <source>
        <dbReference type="SAM" id="Phobius"/>
    </source>
</evidence>
<dbReference type="Gene3D" id="2.60.120.10">
    <property type="entry name" value="Jelly Rolls"/>
    <property type="match status" value="4"/>
</dbReference>
<keyword evidence="8" id="KW-0407">Ion channel</keyword>
<feature type="transmembrane region" description="Helical" evidence="11">
    <location>
        <begin position="669"/>
        <end position="691"/>
    </location>
</feature>
<evidence type="ECO:0000256" key="9">
    <source>
        <dbReference type="SAM" id="Coils"/>
    </source>
</evidence>
<feature type="transmembrane region" description="Helical" evidence="11">
    <location>
        <begin position="54"/>
        <end position="73"/>
    </location>
</feature>
<dbReference type="InterPro" id="IPR000595">
    <property type="entry name" value="cNMP-bd_dom"/>
</dbReference>
<evidence type="ECO:0000256" key="3">
    <source>
        <dbReference type="ARBA" id="ARBA00022692"/>
    </source>
</evidence>
<dbReference type="InterPro" id="IPR050866">
    <property type="entry name" value="CNG_cation_channel"/>
</dbReference>
<dbReference type="Pfam" id="PF00027">
    <property type="entry name" value="cNMP_binding"/>
    <property type="match status" value="3"/>
</dbReference>
<dbReference type="PANTHER" id="PTHR45638:SF11">
    <property type="entry name" value="CYCLIC NUCLEOTIDE-GATED CATION CHANNEL SUBUNIT A"/>
    <property type="match status" value="1"/>
</dbReference>
<evidence type="ECO:0000256" key="8">
    <source>
        <dbReference type="ARBA" id="ARBA00023303"/>
    </source>
</evidence>
<evidence type="ECO:0000256" key="6">
    <source>
        <dbReference type="ARBA" id="ARBA00023136"/>
    </source>
</evidence>
<feature type="transmembrane region" description="Helical" evidence="11">
    <location>
        <begin position="809"/>
        <end position="829"/>
    </location>
</feature>
<feature type="region of interest" description="Disordered" evidence="10">
    <location>
        <begin position="1968"/>
        <end position="1989"/>
    </location>
</feature>
<protein>
    <recommendedName>
        <fullName evidence="12">Cyclic nucleotide-binding domain-containing protein</fullName>
    </recommendedName>
</protein>